<evidence type="ECO:0000313" key="2">
    <source>
        <dbReference type="EMBL" id="QIR13891.1"/>
    </source>
</evidence>
<dbReference type="KEGG" id="saes:HBH39_04730"/>
<dbReference type="EMBL" id="CP050313">
    <property type="protein sequence ID" value="QIR13891.1"/>
    <property type="molecule type" value="Genomic_DNA"/>
</dbReference>
<dbReference type="SUPFAM" id="SSF55729">
    <property type="entry name" value="Acyl-CoA N-acyltransferases (Nat)"/>
    <property type="match status" value="1"/>
</dbReference>
<dbReference type="Gene3D" id="3.40.630.30">
    <property type="match status" value="1"/>
</dbReference>
<dbReference type="InterPro" id="IPR016181">
    <property type="entry name" value="Acyl_CoA_acyltransferase"/>
</dbReference>
<dbReference type="InterPro" id="IPR000182">
    <property type="entry name" value="GNAT_dom"/>
</dbReference>
<gene>
    <name evidence="2" type="ORF">HBH39_04730</name>
</gene>
<dbReference type="PANTHER" id="PTHR43451:SF1">
    <property type="entry name" value="ACETYLTRANSFERASE"/>
    <property type="match status" value="1"/>
</dbReference>
<proteinExistence type="predicted"/>
<dbReference type="CDD" id="cd04301">
    <property type="entry name" value="NAT_SF"/>
    <property type="match status" value="1"/>
</dbReference>
<keyword evidence="3" id="KW-1185">Reference proteome</keyword>
<dbReference type="Pfam" id="PF13673">
    <property type="entry name" value="Acetyltransf_10"/>
    <property type="match status" value="1"/>
</dbReference>
<dbReference type="PANTHER" id="PTHR43451">
    <property type="entry name" value="ACETYLTRANSFERASE (GNAT) FAMILY PROTEIN"/>
    <property type="match status" value="1"/>
</dbReference>
<keyword evidence="2" id="KW-0808">Transferase</keyword>
<dbReference type="InterPro" id="IPR052564">
    <property type="entry name" value="N-acetyltrans/Recomb-assoc"/>
</dbReference>
<protein>
    <submittedName>
        <fullName evidence="2">GNAT family N-acetyltransferase</fullName>
    </submittedName>
</protein>
<dbReference type="Proteomes" id="UP000502608">
    <property type="component" value="Chromosome"/>
</dbReference>
<dbReference type="PROSITE" id="PS51186">
    <property type="entry name" value="GNAT"/>
    <property type="match status" value="1"/>
</dbReference>
<name>A0A6G9QJ34_9GAMM</name>
<evidence type="ECO:0000259" key="1">
    <source>
        <dbReference type="PROSITE" id="PS51186"/>
    </source>
</evidence>
<organism evidence="2 3">
    <name type="scientific">Shewanella aestuarii</name>
    <dbReference type="NCBI Taxonomy" id="1028752"/>
    <lineage>
        <taxon>Bacteria</taxon>
        <taxon>Pseudomonadati</taxon>
        <taxon>Pseudomonadota</taxon>
        <taxon>Gammaproteobacteria</taxon>
        <taxon>Alteromonadales</taxon>
        <taxon>Shewanellaceae</taxon>
        <taxon>Shewanella</taxon>
    </lineage>
</organism>
<dbReference type="GO" id="GO:0016747">
    <property type="term" value="F:acyltransferase activity, transferring groups other than amino-acyl groups"/>
    <property type="evidence" value="ECO:0007669"/>
    <property type="project" value="InterPro"/>
</dbReference>
<reference evidence="2 3" key="1">
    <citation type="submission" date="2020-03" db="EMBL/GenBank/DDBJ databases">
        <title>Complete genome sequence of Shewanella sp.</title>
        <authorList>
            <person name="Kim Y.-S."/>
            <person name="Kim S.-J."/>
            <person name="Jung H.-K."/>
            <person name="Kim K.-H."/>
        </authorList>
    </citation>
    <scope>NUCLEOTIDE SEQUENCE [LARGE SCALE GENOMIC DNA]</scope>
    <source>
        <strain evidence="2 3">PN3F2</strain>
    </source>
</reference>
<dbReference type="AlphaFoldDB" id="A0A6G9QJ34"/>
<evidence type="ECO:0000313" key="3">
    <source>
        <dbReference type="Proteomes" id="UP000502608"/>
    </source>
</evidence>
<accession>A0A6G9QJ34</accession>
<dbReference type="RefSeq" id="WP_167676073.1">
    <property type="nucleotide sequence ID" value="NZ_CP050313.1"/>
</dbReference>
<sequence length="158" mass="18523">MFITEFTPAMADQISQLYHQAIQQISHPRYNQSKKTAWSKAPRSKKYWQIRLRRNKTWVMINEHQQLIGFISVATDFTHQGYIEYLYVSPQYQQQGIASALLRTLQTWCQQQSFTQLSVDASYLSRPIFEKAGFTLCHPSYQRKLGQTLNGFLLTKPI</sequence>
<feature type="domain" description="N-acetyltransferase" evidence="1">
    <location>
        <begin position="1"/>
        <end position="158"/>
    </location>
</feature>